<gene>
    <name evidence="2" type="ORF">SMC1_05450</name>
</gene>
<reference evidence="2 3" key="1">
    <citation type="submission" date="2018-09" db="EMBL/GenBank/DDBJ databases">
        <title>Discovery and Ecogenomic Context for Candidatus Cryosericales, a Global Caldiserica Order Active in Thawing Permafrost.</title>
        <authorList>
            <person name="Martinez M.A."/>
            <person name="Woodcroft B.J."/>
            <person name="Ignacio Espinoza J.C."/>
            <person name="Zayed A."/>
            <person name="Singleton C.M."/>
            <person name="Boyd J."/>
            <person name="Li Y.-F."/>
            <person name="Purvine S."/>
            <person name="Maughan H."/>
            <person name="Hodgkins S.B."/>
            <person name="Anderson D."/>
            <person name="Sederholm M."/>
            <person name="Temperton B."/>
            <person name="Saleska S.R."/>
            <person name="Tyson G.W."/>
            <person name="Rich V.I."/>
        </authorList>
    </citation>
    <scope>NUCLEOTIDE SEQUENCE [LARGE SCALE GENOMIC DNA]</scope>
    <source>
        <strain evidence="2 3">SMC1</strain>
    </source>
</reference>
<organism evidence="2 3">
    <name type="scientific">Candidatus Cryosericum septentrionale</name>
    <dbReference type="NCBI Taxonomy" id="2290913"/>
    <lineage>
        <taxon>Bacteria</taxon>
        <taxon>Pseudomonadati</taxon>
        <taxon>Caldisericota/Cryosericota group</taxon>
        <taxon>Candidatus Cryosericota</taxon>
        <taxon>Candidatus Cryosericia</taxon>
        <taxon>Candidatus Cryosericales</taxon>
        <taxon>Candidatus Cryosericaceae</taxon>
        <taxon>Candidatus Cryosericum</taxon>
    </lineage>
</organism>
<dbReference type="OrthoDB" id="8612029at2"/>
<dbReference type="EMBL" id="QXIY01000021">
    <property type="protein sequence ID" value="RIE16716.1"/>
    <property type="molecule type" value="Genomic_DNA"/>
</dbReference>
<name>A0A398DM04_9BACT</name>
<evidence type="ECO:0000313" key="3">
    <source>
        <dbReference type="Proteomes" id="UP000266113"/>
    </source>
</evidence>
<feature type="domain" description="KTSC" evidence="1">
    <location>
        <begin position="8"/>
        <end position="65"/>
    </location>
</feature>
<evidence type="ECO:0000313" key="2">
    <source>
        <dbReference type="EMBL" id="RIE16716.1"/>
    </source>
</evidence>
<dbReference type="Pfam" id="PF13619">
    <property type="entry name" value="KTSC"/>
    <property type="match status" value="1"/>
</dbReference>
<evidence type="ECO:0000259" key="1">
    <source>
        <dbReference type="Pfam" id="PF13619"/>
    </source>
</evidence>
<proteinExistence type="predicted"/>
<dbReference type="InterPro" id="IPR025309">
    <property type="entry name" value="KTSC_dom"/>
</dbReference>
<protein>
    <submittedName>
        <fullName evidence="2">KTSC domain-containing protein</fullName>
    </submittedName>
</protein>
<dbReference type="Proteomes" id="UP000266113">
    <property type="component" value="Unassembled WGS sequence"/>
</dbReference>
<keyword evidence="3" id="KW-1185">Reference proteome</keyword>
<dbReference type="RefSeq" id="WP_119085778.1">
    <property type="nucleotide sequence ID" value="NZ_QXIY01000021.1"/>
</dbReference>
<comment type="caution">
    <text evidence="2">The sequence shown here is derived from an EMBL/GenBank/DDBJ whole genome shotgun (WGS) entry which is preliminary data.</text>
</comment>
<sequence length="71" mass="8170">MSERVRVQSSNLDWVEYDSETEQLTIGFKDASVYRYDHVPAAIYDGLLRAASHGGYFSSHIKTVYHFAKVR</sequence>
<accession>A0A398DM04</accession>
<dbReference type="AlphaFoldDB" id="A0A398DM04"/>